<feature type="compositionally biased region" description="Polar residues" evidence="1">
    <location>
        <begin position="12"/>
        <end position="22"/>
    </location>
</feature>
<dbReference type="eggNOG" id="ENOG502RMJE">
    <property type="taxonomic scope" value="Eukaryota"/>
</dbReference>
<reference evidence="3" key="1">
    <citation type="submission" date="2010-05" db="EMBL/GenBank/DDBJ databases">
        <title>The Genome Sequence of Magnaporthe poae strain ATCC 64411.</title>
        <authorList>
            <consortium name="The Broad Institute Genome Sequencing Platform"/>
            <consortium name="Broad Institute Genome Sequencing Center for Infectious Disease"/>
            <person name="Ma L.-J."/>
            <person name="Dead R."/>
            <person name="Young S."/>
            <person name="Zeng Q."/>
            <person name="Koehrsen M."/>
            <person name="Alvarado L."/>
            <person name="Berlin A."/>
            <person name="Chapman S.B."/>
            <person name="Chen Z."/>
            <person name="Freedman E."/>
            <person name="Gellesch M."/>
            <person name="Goldberg J."/>
            <person name="Griggs A."/>
            <person name="Gujja S."/>
            <person name="Heilman E.R."/>
            <person name="Heiman D."/>
            <person name="Hepburn T."/>
            <person name="Howarth C."/>
            <person name="Jen D."/>
            <person name="Larson L."/>
            <person name="Mehta T."/>
            <person name="Neiman D."/>
            <person name="Pearson M."/>
            <person name="Roberts A."/>
            <person name="Saif S."/>
            <person name="Shea T."/>
            <person name="Shenoy N."/>
            <person name="Sisk P."/>
            <person name="Stolte C."/>
            <person name="Sykes S."/>
            <person name="Walk T."/>
            <person name="White J."/>
            <person name="Yandava C."/>
            <person name="Haas B."/>
            <person name="Nusbaum C."/>
            <person name="Birren B."/>
        </authorList>
    </citation>
    <scope>NUCLEOTIDE SEQUENCE</scope>
    <source>
        <strain evidence="3">ATCC 64411</strain>
    </source>
</reference>
<accession>A0A0C4EA23</accession>
<evidence type="ECO:0000313" key="3">
    <source>
        <dbReference type="EMBL" id="KLU90953.1"/>
    </source>
</evidence>
<dbReference type="OrthoDB" id="3501032at2759"/>
<dbReference type="InterPro" id="IPR045518">
    <property type="entry name" value="2EXR"/>
</dbReference>
<name>A0A0C4EA23_MAGP6</name>
<dbReference type="Proteomes" id="UP000011715">
    <property type="component" value="Unassembled WGS sequence"/>
</dbReference>
<reference evidence="5" key="2">
    <citation type="submission" date="2010-05" db="EMBL/GenBank/DDBJ databases">
        <title>The genome sequence of Magnaporthe poae strain ATCC 64411.</title>
        <authorList>
            <person name="Ma L.-J."/>
            <person name="Dead R."/>
            <person name="Young S."/>
            <person name="Zeng Q."/>
            <person name="Koehrsen M."/>
            <person name="Alvarado L."/>
            <person name="Berlin A."/>
            <person name="Chapman S.B."/>
            <person name="Chen Z."/>
            <person name="Freedman E."/>
            <person name="Gellesch M."/>
            <person name="Goldberg J."/>
            <person name="Griggs A."/>
            <person name="Gujja S."/>
            <person name="Heilman E.R."/>
            <person name="Heiman D."/>
            <person name="Hepburn T."/>
            <person name="Howarth C."/>
            <person name="Jen D."/>
            <person name="Larson L."/>
            <person name="Mehta T."/>
            <person name="Neiman D."/>
            <person name="Pearson M."/>
            <person name="Roberts A."/>
            <person name="Saif S."/>
            <person name="Shea T."/>
            <person name="Shenoy N."/>
            <person name="Sisk P."/>
            <person name="Stolte C."/>
            <person name="Sykes S."/>
            <person name="Walk T."/>
            <person name="White J."/>
            <person name="Yandava C."/>
            <person name="Haas B."/>
            <person name="Nusbaum C."/>
            <person name="Birren B."/>
        </authorList>
    </citation>
    <scope>NUCLEOTIDE SEQUENCE [LARGE SCALE GENOMIC DNA]</scope>
    <source>
        <strain evidence="5">ATCC 64411 / 73-15</strain>
    </source>
</reference>
<reference evidence="3" key="3">
    <citation type="submission" date="2011-03" db="EMBL/GenBank/DDBJ databases">
        <title>Annotation of Magnaporthe poae ATCC 64411.</title>
        <authorList>
            <person name="Ma L.-J."/>
            <person name="Dead R."/>
            <person name="Young S.K."/>
            <person name="Zeng Q."/>
            <person name="Gargeya S."/>
            <person name="Fitzgerald M."/>
            <person name="Haas B."/>
            <person name="Abouelleil A."/>
            <person name="Alvarado L."/>
            <person name="Arachchi H.M."/>
            <person name="Berlin A."/>
            <person name="Brown A."/>
            <person name="Chapman S.B."/>
            <person name="Chen Z."/>
            <person name="Dunbar C."/>
            <person name="Freedman E."/>
            <person name="Gearin G."/>
            <person name="Gellesch M."/>
            <person name="Goldberg J."/>
            <person name="Griggs A."/>
            <person name="Gujja S."/>
            <person name="Heiman D."/>
            <person name="Howarth C."/>
            <person name="Larson L."/>
            <person name="Lui A."/>
            <person name="MacDonald P.J.P."/>
            <person name="Mehta T."/>
            <person name="Montmayeur A."/>
            <person name="Murphy C."/>
            <person name="Neiman D."/>
            <person name="Pearson M."/>
            <person name="Priest M."/>
            <person name="Roberts A."/>
            <person name="Saif S."/>
            <person name="Shea T."/>
            <person name="Shenoy N."/>
            <person name="Sisk P."/>
            <person name="Stolte C."/>
            <person name="Sykes S."/>
            <person name="Yandava C."/>
            <person name="Wortman J."/>
            <person name="Nusbaum C."/>
            <person name="Birren B."/>
        </authorList>
    </citation>
    <scope>NUCLEOTIDE SEQUENCE</scope>
    <source>
        <strain evidence="3">ATCC 64411</strain>
    </source>
</reference>
<protein>
    <recommendedName>
        <fullName evidence="2">2EXR domain-containing protein</fullName>
    </recommendedName>
</protein>
<evidence type="ECO:0000313" key="5">
    <source>
        <dbReference type="Proteomes" id="UP000011715"/>
    </source>
</evidence>
<dbReference type="EnsemblFungi" id="MAPG_09478T0">
    <property type="protein sequence ID" value="MAPG_09478T0"/>
    <property type="gene ID" value="MAPG_09478"/>
</dbReference>
<gene>
    <name evidence="3" type="ORF">MAPG_09478</name>
</gene>
<sequence>MEKSGVLAPSVPTLSAKAQNKTAMGPYPRGPFRRSNQMPETEEKVMTSSRGTESAGPPGTADGHPAPSRPPTLEPDDGDDGPGTTSGFPQFALLPAELRDRIWYYFCAATGAQPRVLDFQFRPAGIEAACPWNVLPGSCLSARVRSANTALSVSRECRHFALKEFPDTLAIRGKKISGLVRFNKARDVVAVRIFQIFSHLAANCCPLDAEEFGPFLVRYADRVIPGFSDSVERLAVDEVVFDDEGVIHSIDGDDSRHSMLLWNLIGTFRNLKTLYRLLDHRAYALGDIHWCGSAAAVNSYTTVGPARVAYGRTREASVTIVWPDLEGNSEFARTRVHPPMMPLTRMVEVYDEENGVEEDFWDMFAGVELWPMVRFDGKSSQRILEQLKNTAESGQLPYGEAPGSDEPSCVATVDCDDPEGCLGHSVDGDLLEARECVQPESRRDWKTLHRAFDNLSDTSSFKHDPFDRDDCAWPPDRLHPDRFSKYYFNSCFVRSSLSSALETHTDGSQILGDFSPTETVEQWLEGVCEAGGFLEDEGRHRIAADRAECRLEREAA</sequence>
<dbReference type="AlphaFoldDB" id="A0A0C4EA23"/>
<dbReference type="VEuPathDB" id="FungiDB:MAPG_09478"/>
<keyword evidence="5" id="KW-1185">Reference proteome</keyword>
<dbReference type="STRING" id="644358.A0A0C4EA23"/>
<feature type="region of interest" description="Disordered" evidence="1">
    <location>
        <begin position="1"/>
        <end position="89"/>
    </location>
</feature>
<reference evidence="4" key="5">
    <citation type="submission" date="2015-06" db="UniProtKB">
        <authorList>
            <consortium name="EnsemblFungi"/>
        </authorList>
    </citation>
    <scope>IDENTIFICATION</scope>
    <source>
        <strain evidence="4">ATCC 64411</strain>
    </source>
</reference>
<evidence type="ECO:0000259" key="2">
    <source>
        <dbReference type="Pfam" id="PF20150"/>
    </source>
</evidence>
<evidence type="ECO:0000313" key="4">
    <source>
        <dbReference type="EnsemblFungi" id="MAPG_09478T0"/>
    </source>
</evidence>
<dbReference type="EMBL" id="GL876976">
    <property type="protein sequence ID" value="KLU90953.1"/>
    <property type="molecule type" value="Genomic_DNA"/>
</dbReference>
<reference evidence="4" key="4">
    <citation type="journal article" date="2015" name="G3 (Bethesda)">
        <title>Genome sequences of three phytopathogenic species of the Magnaporthaceae family of fungi.</title>
        <authorList>
            <person name="Okagaki L.H."/>
            <person name="Nunes C.C."/>
            <person name="Sailsbery J."/>
            <person name="Clay B."/>
            <person name="Brown D."/>
            <person name="John T."/>
            <person name="Oh Y."/>
            <person name="Young N."/>
            <person name="Fitzgerald M."/>
            <person name="Haas B.J."/>
            <person name="Zeng Q."/>
            <person name="Young S."/>
            <person name="Adiconis X."/>
            <person name="Fan L."/>
            <person name="Levin J.Z."/>
            <person name="Mitchell T.K."/>
            <person name="Okubara P.A."/>
            <person name="Farman M.L."/>
            <person name="Kohn L.M."/>
            <person name="Birren B."/>
            <person name="Ma L.-J."/>
            <person name="Dean R.A."/>
        </authorList>
    </citation>
    <scope>NUCLEOTIDE SEQUENCE</scope>
    <source>
        <strain evidence="4">ATCC 64411 / 73-15</strain>
    </source>
</reference>
<dbReference type="Pfam" id="PF20150">
    <property type="entry name" value="2EXR"/>
    <property type="match status" value="1"/>
</dbReference>
<dbReference type="EMBL" id="ADBL01002421">
    <property type="status" value="NOT_ANNOTATED_CDS"/>
    <property type="molecule type" value="Genomic_DNA"/>
</dbReference>
<feature type="domain" description="2EXR" evidence="2">
    <location>
        <begin position="88"/>
        <end position="189"/>
    </location>
</feature>
<proteinExistence type="predicted"/>
<organism evidence="4 5">
    <name type="scientific">Magnaporthiopsis poae (strain ATCC 64411 / 73-15)</name>
    <name type="common">Kentucky bluegrass fungus</name>
    <name type="synonym">Magnaporthe poae</name>
    <dbReference type="NCBI Taxonomy" id="644358"/>
    <lineage>
        <taxon>Eukaryota</taxon>
        <taxon>Fungi</taxon>
        <taxon>Dikarya</taxon>
        <taxon>Ascomycota</taxon>
        <taxon>Pezizomycotina</taxon>
        <taxon>Sordariomycetes</taxon>
        <taxon>Sordariomycetidae</taxon>
        <taxon>Magnaporthales</taxon>
        <taxon>Magnaporthaceae</taxon>
        <taxon>Magnaporthiopsis</taxon>
    </lineage>
</organism>
<evidence type="ECO:0000256" key="1">
    <source>
        <dbReference type="SAM" id="MobiDB-lite"/>
    </source>
</evidence>